<feature type="chain" id="PRO_5046755311" description="DUF4968 domain-containing protein" evidence="1">
    <location>
        <begin position="19"/>
        <end position="211"/>
    </location>
</feature>
<dbReference type="Proteomes" id="UP001597549">
    <property type="component" value="Unassembled WGS sequence"/>
</dbReference>
<organism evidence="2 3">
    <name type="scientific">Flavobacterium ardleyense</name>
    <dbReference type="NCBI Taxonomy" id="2038737"/>
    <lineage>
        <taxon>Bacteria</taxon>
        <taxon>Pseudomonadati</taxon>
        <taxon>Bacteroidota</taxon>
        <taxon>Flavobacteriia</taxon>
        <taxon>Flavobacteriales</taxon>
        <taxon>Flavobacteriaceae</taxon>
        <taxon>Flavobacterium</taxon>
    </lineage>
</organism>
<dbReference type="EMBL" id="JBHUOL010000018">
    <property type="protein sequence ID" value="MFD2909179.1"/>
    <property type="molecule type" value="Genomic_DNA"/>
</dbReference>
<evidence type="ECO:0000256" key="1">
    <source>
        <dbReference type="SAM" id="SignalP"/>
    </source>
</evidence>
<reference evidence="3" key="1">
    <citation type="journal article" date="2019" name="Int. J. Syst. Evol. Microbiol.">
        <title>The Global Catalogue of Microorganisms (GCM) 10K type strain sequencing project: providing services to taxonomists for standard genome sequencing and annotation.</title>
        <authorList>
            <consortium name="The Broad Institute Genomics Platform"/>
            <consortium name="The Broad Institute Genome Sequencing Center for Infectious Disease"/>
            <person name="Wu L."/>
            <person name="Ma J."/>
        </authorList>
    </citation>
    <scope>NUCLEOTIDE SEQUENCE [LARGE SCALE GENOMIC DNA]</scope>
    <source>
        <strain evidence="3">KCTC 52644</strain>
    </source>
</reference>
<keyword evidence="1" id="KW-0732">Signal</keyword>
<keyword evidence="3" id="KW-1185">Reference proteome</keyword>
<evidence type="ECO:0000313" key="3">
    <source>
        <dbReference type="Proteomes" id="UP001597549"/>
    </source>
</evidence>
<evidence type="ECO:0000313" key="2">
    <source>
        <dbReference type="EMBL" id="MFD2909179.1"/>
    </source>
</evidence>
<comment type="caution">
    <text evidence="2">The sequence shown here is derived from an EMBL/GenBank/DDBJ whole genome shotgun (WGS) entry which is preliminary data.</text>
</comment>
<feature type="signal peptide" evidence="1">
    <location>
        <begin position="1"/>
        <end position="18"/>
    </location>
</feature>
<gene>
    <name evidence="2" type="ORF">ACFSX9_10570</name>
</gene>
<dbReference type="RefSeq" id="WP_379807443.1">
    <property type="nucleotide sequence ID" value="NZ_JBHUOL010000018.1"/>
</dbReference>
<accession>A0ABW5Z8H7</accession>
<proteinExistence type="predicted"/>
<evidence type="ECO:0008006" key="4">
    <source>
        <dbReference type="Google" id="ProtNLM"/>
    </source>
</evidence>
<sequence length="211" mass="23722">MKRLVLLFALLASTVAFSQKGKAKTKASPTPKNIILTKVDNISAEVITEKSGKRVVLFVKNDKQVDTLEVKKLDKADFKPVNFTIKSYTTQGKKFYYVNWKEEVKVDTKLKKENGVVTEDQLWDTANKTLLLGNTQKSSQVKETIFLDANKTASHDVEKKRNEGFEFALNADGSFILKSKTQSSTYAYNATADRYEIKSSPKAAAPSKKRR</sequence>
<protein>
    <recommendedName>
        <fullName evidence="4">DUF4968 domain-containing protein</fullName>
    </recommendedName>
</protein>
<name>A0ABW5Z8H7_9FLAO</name>